<keyword evidence="1" id="KW-0802">TPR repeat</keyword>
<dbReference type="Gene3D" id="1.25.40.10">
    <property type="entry name" value="Tetratricopeptide repeat domain"/>
    <property type="match status" value="1"/>
</dbReference>
<dbReference type="OrthoDB" id="460582at2"/>
<protein>
    <submittedName>
        <fullName evidence="4">Tetratricopeptide repeat-containing protein</fullName>
    </submittedName>
</protein>
<dbReference type="GO" id="GO:0005524">
    <property type="term" value="F:ATP binding"/>
    <property type="evidence" value="ECO:0007669"/>
    <property type="project" value="UniProtKB-UniRule"/>
</dbReference>
<dbReference type="RefSeq" id="WP_079604609.1">
    <property type="nucleotide sequence ID" value="NZ_LT670817.1"/>
</dbReference>
<evidence type="ECO:0000313" key="5">
    <source>
        <dbReference type="Proteomes" id="UP000189796"/>
    </source>
</evidence>
<keyword evidence="2" id="KW-0067">ATP-binding</keyword>
<dbReference type="GO" id="GO:0046872">
    <property type="term" value="F:metal ion binding"/>
    <property type="evidence" value="ECO:0007669"/>
    <property type="project" value="InterPro"/>
</dbReference>
<accession>A0A1M5VU58</accession>
<dbReference type="PROSITE" id="PS50005">
    <property type="entry name" value="TPR"/>
    <property type="match status" value="1"/>
</dbReference>
<evidence type="ECO:0000256" key="2">
    <source>
        <dbReference type="PROSITE-ProRule" id="PRU00409"/>
    </source>
</evidence>
<evidence type="ECO:0000256" key="1">
    <source>
        <dbReference type="PROSITE-ProRule" id="PRU00339"/>
    </source>
</evidence>
<evidence type="ECO:0000259" key="3">
    <source>
        <dbReference type="PROSITE" id="PS50975"/>
    </source>
</evidence>
<feature type="domain" description="ATP-grasp" evidence="3">
    <location>
        <begin position="297"/>
        <end position="509"/>
    </location>
</feature>
<reference evidence="4 5" key="1">
    <citation type="submission" date="2016-11" db="EMBL/GenBank/DDBJ databases">
        <authorList>
            <person name="Jaros S."/>
            <person name="Januszkiewicz K."/>
            <person name="Wedrychowicz H."/>
        </authorList>
    </citation>
    <scope>NUCLEOTIDE SEQUENCE [LARGE SCALE GENOMIC DNA]</scope>
    <source>
        <strain evidence="4 5">GAS138</strain>
    </source>
</reference>
<dbReference type="InterPro" id="IPR052943">
    <property type="entry name" value="TMTC_O-mannosyl-trnsfr"/>
</dbReference>
<dbReference type="PANTHER" id="PTHR44809:SF1">
    <property type="entry name" value="PROTEIN O-MANNOSYL-TRANSFERASE TMTC1"/>
    <property type="match status" value="1"/>
</dbReference>
<keyword evidence="2" id="KW-0547">Nucleotide-binding</keyword>
<dbReference type="InterPro" id="IPR011990">
    <property type="entry name" value="TPR-like_helical_dom_sf"/>
</dbReference>
<sequence>MEAIEAELARTVTGLKQNAADSRDIAGSGRGWAPRLAQESRLRQLDDRLARQPVEEAGAIDVEIERAVLLGALDRRQDAQQAFIDILRRQPTNFSALNEFGTLLTNMGAIDAACRVYSEAILHHPLNPMGHINLANLLLRANRHAEARGHYEAALRVDPEHAQAHQGLGAVLSDLGDRAGARHHFQKGFRDNAISTLPYRGTKPPVALLQLVSSGGGNIPTASFLDDCTFLTSVIVTDYLDPSIPLPPHQLIFNAIGDADLCEPALEAAVRLIARTTAPVINDPRAVMKTGRISNARLLRAIPGVKTPRTIAMARDSLAGPDGAVSIASQEFTFPLLLRSPGYHTGRNFILVETAAELSAAAAGLPGEDLLVIEYLDARGKDGNARKYRVMMIEDHIYPLHLAISQKWKVHYFTSDMADKPDHRLEEQRFLGDMPAVLGDKAIAALERIKVALDLEYAGIDFGIGRDGELLLFEANATMVIAPPDPDERWEYRRAAVGKILDAVVAMIMQKSAGASRA</sequence>
<dbReference type="Proteomes" id="UP000189796">
    <property type="component" value="Chromosome I"/>
</dbReference>
<evidence type="ECO:0000313" key="4">
    <source>
        <dbReference type="EMBL" id="SHH78463.1"/>
    </source>
</evidence>
<proteinExistence type="predicted"/>
<dbReference type="EMBL" id="LT670817">
    <property type="protein sequence ID" value="SHH78463.1"/>
    <property type="molecule type" value="Genomic_DNA"/>
</dbReference>
<dbReference type="PANTHER" id="PTHR44809">
    <property type="match status" value="1"/>
</dbReference>
<dbReference type="Pfam" id="PF13432">
    <property type="entry name" value="TPR_16"/>
    <property type="match status" value="1"/>
</dbReference>
<dbReference type="PROSITE" id="PS50975">
    <property type="entry name" value="ATP_GRASP"/>
    <property type="match status" value="1"/>
</dbReference>
<name>A0A1M5VU58_9BRAD</name>
<organism evidence="4 5">
    <name type="scientific">Bradyrhizobium erythrophlei</name>
    <dbReference type="NCBI Taxonomy" id="1437360"/>
    <lineage>
        <taxon>Bacteria</taxon>
        <taxon>Pseudomonadati</taxon>
        <taxon>Pseudomonadota</taxon>
        <taxon>Alphaproteobacteria</taxon>
        <taxon>Hyphomicrobiales</taxon>
        <taxon>Nitrobacteraceae</taxon>
        <taxon>Bradyrhizobium</taxon>
    </lineage>
</organism>
<dbReference type="SUPFAM" id="SSF48452">
    <property type="entry name" value="TPR-like"/>
    <property type="match status" value="1"/>
</dbReference>
<dbReference type="SMART" id="SM00028">
    <property type="entry name" value="TPR"/>
    <property type="match status" value="4"/>
</dbReference>
<dbReference type="InterPro" id="IPR019734">
    <property type="entry name" value="TPR_rpt"/>
</dbReference>
<dbReference type="InterPro" id="IPR011761">
    <property type="entry name" value="ATP-grasp"/>
</dbReference>
<dbReference type="SUPFAM" id="SSF56059">
    <property type="entry name" value="Glutathione synthetase ATP-binding domain-like"/>
    <property type="match status" value="1"/>
</dbReference>
<feature type="repeat" description="TPR" evidence="1">
    <location>
        <begin position="128"/>
        <end position="161"/>
    </location>
</feature>
<gene>
    <name evidence="4" type="ORF">SAMN05443248_6163</name>
</gene>
<dbReference type="AlphaFoldDB" id="A0A1M5VU58"/>